<gene>
    <name evidence="1" type="ORF">HPB47_008407</name>
</gene>
<name>A0AC60P4W4_IXOPE</name>
<evidence type="ECO:0000313" key="2">
    <source>
        <dbReference type="Proteomes" id="UP000805193"/>
    </source>
</evidence>
<evidence type="ECO:0000313" key="1">
    <source>
        <dbReference type="EMBL" id="KAG0414463.1"/>
    </source>
</evidence>
<dbReference type="Proteomes" id="UP000805193">
    <property type="component" value="Unassembled WGS sequence"/>
</dbReference>
<comment type="caution">
    <text evidence="1">The sequence shown here is derived from an EMBL/GenBank/DDBJ whole genome shotgun (WGS) entry which is preliminary data.</text>
</comment>
<keyword evidence="2" id="KW-1185">Reference proteome</keyword>
<sequence>MIPNEVSVEALLTGLEDAAPAELRTRKTPSGSDVAIQFQENPPPPSCSAGGRSSAVPRFPGHIRDEGDTQPHMHSASSGDPTPAHQRRDQTDLLASRDYNNHNRKYEPPRLPVVRKGRGDRAEVVTVARRLRGHAARGPSVIATAGNWRTLGPLDAATLDPVQLASMTR</sequence>
<proteinExistence type="predicted"/>
<protein>
    <submittedName>
        <fullName evidence="1">Uncharacterized protein</fullName>
    </submittedName>
</protein>
<accession>A0AC60P4W4</accession>
<dbReference type="EMBL" id="JABSTQ010011178">
    <property type="protein sequence ID" value="KAG0414463.1"/>
    <property type="molecule type" value="Genomic_DNA"/>
</dbReference>
<organism evidence="1 2">
    <name type="scientific">Ixodes persulcatus</name>
    <name type="common">Taiga tick</name>
    <dbReference type="NCBI Taxonomy" id="34615"/>
    <lineage>
        <taxon>Eukaryota</taxon>
        <taxon>Metazoa</taxon>
        <taxon>Ecdysozoa</taxon>
        <taxon>Arthropoda</taxon>
        <taxon>Chelicerata</taxon>
        <taxon>Arachnida</taxon>
        <taxon>Acari</taxon>
        <taxon>Parasitiformes</taxon>
        <taxon>Ixodida</taxon>
        <taxon>Ixodoidea</taxon>
        <taxon>Ixodidae</taxon>
        <taxon>Ixodinae</taxon>
        <taxon>Ixodes</taxon>
    </lineage>
</organism>
<reference evidence="1 2" key="1">
    <citation type="journal article" date="2020" name="Cell">
        <title>Large-Scale Comparative Analyses of Tick Genomes Elucidate Their Genetic Diversity and Vector Capacities.</title>
        <authorList>
            <consortium name="Tick Genome and Microbiome Consortium (TIGMIC)"/>
            <person name="Jia N."/>
            <person name="Wang J."/>
            <person name="Shi W."/>
            <person name="Du L."/>
            <person name="Sun Y."/>
            <person name="Zhan W."/>
            <person name="Jiang J.F."/>
            <person name="Wang Q."/>
            <person name="Zhang B."/>
            <person name="Ji P."/>
            <person name="Bell-Sakyi L."/>
            <person name="Cui X.M."/>
            <person name="Yuan T.T."/>
            <person name="Jiang B.G."/>
            <person name="Yang W.F."/>
            <person name="Lam T.T."/>
            <person name="Chang Q.C."/>
            <person name="Ding S.J."/>
            <person name="Wang X.J."/>
            <person name="Zhu J.G."/>
            <person name="Ruan X.D."/>
            <person name="Zhao L."/>
            <person name="Wei J.T."/>
            <person name="Ye R.Z."/>
            <person name="Que T.C."/>
            <person name="Du C.H."/>
            <person name="Zhou Y.H."/>
            <person name="Cheng J.X."/>
            <person name="Dai P.F."/>
            <person name="Guo W.B."/>
            <person name="Han X.H."/>
            <person name="Huang E.J."/>
            <person name="Li L.F."/>
            <person name="Wei W."/>
            <person name="Gao Y.C."/>
            <person name="Liu J.Z."/>
            <person name="Shao H.Z."/>
            <person name="Wang X."/>
            <person name="Wang C.C."/>
            <person name="Yang T.C."/>
            <person name="Huo Q.B."/>
            <person name="Li W."/>
            <person name="Chen H.Y."/>
            <person name="Chen S.E."/>
            <person name="Zhou L.G."/>
            <person name="Ni X.B."/>
            <person name="Tian J.H."/>
            <person name="Sheng Y."/>
            <person name="Liu T."/>
            <person name="Pan Y.S."/>
            <person name="Xia L.Y."/>
            <person name="Li J."/>
            <person name="Zhao F."/>
            <person name="Cao W.C."/>
        </authorList>
    </citation>
    <scope>NUCLEOTIDE SEQUENCE [LARGE SCALE GENOMIC DNA]</scope>
    <source>
        <strain evidence="1">Iper-2018</strain>
    </source>
</reference>